<evidence type="ECO:0000313" key="3">
    <source>
        <dbReference type="Proteomes" id="UP001483337"/>
    </source>
</evidence>
<evidence type="ECO:0000313" key="2">
    <source>
        <dbReference type="EMBL" id="WZB89166.1"/>
    </source>
</evidence>
<keyword evidence="1" id="KW-0812">Transmembrane</keyword>
<sequence>MLNNISKFIPKTKLKIPAVGLLVTVGILGLGTIGQMTKINLKSQVIAADLPSYTNNEIQDSNENTLLSKLRAIRDNKSQIQSNNLESQNSFIEVLKSNIQEIPTTTKPSIKQSPVSFPVQDGIYLYGQSSTPNQWGQGYIVFQKQKGKVTGALYMPSSEFSCFQGTIAKSGELAMTVTSSPSETGIAQVSTASRIPRVTDETSITYAHSLALQDYHQLGSVSANDREILQACQQDLSADN</sequence>
<organism evidence="2 3">
    <name type="scientific">Okeanomitos corallinicola TIOX110</name>
    <dbReference type="NCBI Taxonomy" id="3133117"/>
    <lineage>
        <taxon>Bacteria</taxon>
        <taxon>Bacillati</taxon>
        <taxon>Cyanobacteriota</taxon>
        <taxon>Cyanophyceae</taxon>
        <taxon>Nostocales</taxon>
        <taxon>Aphanizomenonaceae</taxon>
        <taxon>Okeanomitos</taxon>
    </lineage>
</organism>
<protein>
    <submittedName>
        <fullName evidence="2">Uncharacterized protein</fullName>
    </submittedName>
</protein>
<proteinExistence type="predicted"/>
<reference evidence="2 3" key="1">
    <citation type="submission" date="2024-04" db="EMBL/GenBank/DDBJ databases">
        <title>Okeanomitos corallinicola gen. &amp; sp. nov. (Nostocales, Cyanobacteria), a new toxic marine heterocyst-forming cyanobacterium from a coral reef.</title>
        <authorList>
            <person name="Li H."/>
            <person name="Li R."/>
            <person name="Kang J."/>
            <person name="Hii K.S."/>
            <person name="Mohamed H.F."/>
            <person name="Xu X."/>
            <person name="Luo Z."/>
        </authorList>
    </citation>
    <scope>NUCLEOTIDE SEQUENCE [LARGE SCALE GENOMIC DNA]</scope>
    <source>
        <strain evidence="2 3">TIOX110</strain>
    </source>
</reference>
<dbReference type="RefSeq" id="WP_353932070.1">
    <property type="nucleotide sequence ID" value="NZ_CP150886.1"/>
</dbReference>
<evidence type="ECO:0000256" key="1">
    <source>
        <dbReference type="SAM" id="Phobius"/>
    </source>
</evidence>
<keyword evidence="3" id="KW-1185">Reference proteome</keyword>
<accession>A0ABZ2UUU8</accession>
<name>A0ABZ2UUU8_9CYAN</name>
<keyword evidence="1" id="KW-0472">Membrane</keyword>
<feature type="transmembrane region" description="Helical" evidence="1">
    <location>
        <begin position="16"/>
        <end position="34"/>
    </location>
</feature>
<gene>
    <name evidence="2" type="ORF">WJM97_05660</name>
</gene>
<keyword evidence="1" id="KW-1133">Transmembrane helix</keyword>
<dbReference type="Proteomes" id="UP001483337">
    <property type="component" value="Chromosome"/>
</dbReference>
<dbReference type="EMBL" id="CP150886">
    <property type="protein sequence ID" value="WZB89166.1"/>
    <property type="molecule type" value="Genomic_DNA"/>
</dbReference>